<comment type="caution">
    <text evidence="1">The sequence shown here is derived from an EMBL/GenBank/DDBJ whole genome shotgun (WGS) entry which is preliminary data.</text>
</comment>
<gene>
    <name evidence="1" type="ORF">LCGC14_1906860</name>
</gene>
<dbReference type="AlphaFoldDB" id="A0A0F9FVA4"/>
<reference evidence="1" key="1">
    <citation type="journal article" date="2015" name="Nature">
        <title>Complex archaea that bridge the gap between prokaryotes and eukaryotes.</title>
        <authorList>
            <person name="Spang A."/>
            <person name="Saw J.H."/>
            <person name="Jorgensen S.L."/>
            <person name="Zaremba-Niedzwiedzka K."/>
            <person name="Martijn J."/>
            <person name="Lind A.E."/>
            <person name="van Eijk R."/>
            <person name="Schleper C."/>
            <person name="Guy L."/>
            <person name="Ettema T.J."/>
        </authorList>
    </citation>
    <scope>NUCLEOTIDE SEQUENCE</scope>
</reference>
<organism evidence="1">
    <name type="scientific">marine sediment metagenome</name>
    <dbReference type="NCBI Taxonomy" id="412755"/>
    <lineage>
        <taxon>unclassified sequences</taxon>
        <taxon>metagenomes</taxon>
        <taxon>ecological metagenomes</taxon>
    </lineage>
</organism>
<sequence length="157" mass="17830">MADIFISRPTVIDDGYEKPYRAFEKFIKSEGISPRRIGKSDYSLKAPLVAVMKLMEQCKGAIILGYPHHEVVYCLTKGGEVINEHGLFLPTPWNQIEGTLAYKKEIPVLVIAQEGVEGGLFDYGVTGQFVHKTDLSNDKWFESEEFLGIFQDWEKQI</sequence>
<dbReference type="EMBL" id="LAZR01020068">
    <property type="protein sequence ID" value="KKL90218.1"/>
    <property type="molecule type" value="Genomic_DNA"/>
</dbReference>
<proteinExistence type="predicted"/>
<name>A0A0F9FVA4_9ZZZZ</name>
<protein>
    <submittedName>
        <fullName evidence="1">Uncharacterized protein</fullName>
    </submittedName>
</protein>
<evidence type="ECO:0000313" key="1">
    <source>
        <dbReference type="EMBL" id="KKL90218.1"/>
    </source>
</evidence>
<accession>A0A0F9FVA4</accession>